<dbReference type="Proteomes" id="UP000885750">
    <property type="component" value="Unassembled WGS sequence"/>
</dbReference>
<evidence type="ECO:0000256" key="1">
    <source>
        <dbReference type="SAM" id="SignalP"/>
    </source>
</evidence>
<name>A0A7V2WUN9_LEUMU</name>
<dbReference type="InterPro" id="IPR047589">
    <property type="entry name" value="DUF11_rpt"/>
</dbReference>
<comment type="caution">
    <text evidence="2">The sequence shown here is derived from an EMBL/GenBank/DDBJ whole genome shotgun (WGS) entry which is preliminary data.</text>
</comment>
<protein>
    <submittedName>
        <fullName evidence="2">DUF11 domain-containing protein</fullName>
    </submittedName>
</protein>
<keyword evidence="1" id="KW-0732">Signal</keyword>
<evidence type="ECO:0000313" key="2">
    <source>
        <dbReference type="EMBL" id="HFC91954.1"/>
    </source>
</evidence>
<dbReference type="PIRSF" id="PIRSF014979">
    <property type="entry name" value="UCP014979"/>
    <property type="match status" value="1"/>
</dbReference>
<organism evidence="2">
    <name type="scientific">Leucothrix mucor</name>
    <dbReference type="NCBI Taxonomy" id="45248"/>
    <lineage>
        <taxon>Bacteria</taxon>
        <taxon>Pseudomonadati</taxon>
        <taxon>Pseudomonadota</taxon>
        <taxon>Gammaproteobacteria</taxon>
        <taxon>Thiotrichales</taxon>
        <taxon>Thiotrichaceae</taxon>
        <taxon>Leucothrix</taxon>
    </lineage>
</organism>
<proteinExistence type="predicted"/>
<feature type="chain" id="PRO_5030643657" evidence="1">
    <location>
        <begin position="24"/>
        <end position="165"/>
    </location>
</feature>
<sequence length="165" mass="17912">MLKKAIYATSIAAVVGSVFFVSASKNEPMLSSHMQASVVSVNAQGKESLRAVKQAAPGQTIQYDLTYANNSDKSFKGLVVTGPIPAHTHYLANTATTGVSAMRMVSIDGGKTFEKEPVKRQQKMADGTVKTVVIPATKYTHIRWEASDALISNDQQQYTYRVKVN</sequence>
<dbReference type="EMBL" id="DRMS01000159">
    <property type="protein sequence ID" value="HFC91954.1"/>
    <property type="molecule type" value="Genomic_DNA"/>
</dbReference>
<reference evidence="2" key="1">
    <citation type="journal article" date="2020" name="mSystems">
        <title>Genome- and Community-Level Interaction Insights into Carbon Utilization and Element Cycling Functions of Hydrothermarchaeota in Hydrothermal Sediment.</title>
        <authorList>
            <person name="Zhou Z."/>
            <person name="Liu Y."/>
            <person name="Xu W."/>
            <person name="Pan J."/>
            <person name="Luo Z.H."/>
            <person name="Li M."/>
        </authorList>
    </citation>
    <scope>NUCLEOTIDE SEQUENCE [LARGE SCALE GENOMIC DNA]</scope>
    <source>
        <strain evidence="2">HyVt-493</strain>
    </source>
</reference>
<feature type="signal peptide" evidence="1">
    <location>
        <begin position="1"/>
        <end position="23"/>
    </location>
</feature>
<dbReference type="NCBIfam" id="TIGR01451">
    <property type="entry name" value="B_ant_repeat"/>
    <property type="match status" value="1"/>
</dbReference>
<dbReference type="InterPro" id="IPR014468">
    <property type="entry name" value="UCP014979"/>
</dbReference>
<accession>A0A7V2WUN9</accession>
<dbReference type="AlphaFoldDB" id="A0A7V2WUN9"/>
<gene>
    <name evidence="2" type="ORF">ENJ51_04000</name>
</gene>